<dbReference type="Proteomes" id="UP000823941">
    <property type="component" value="Unassembled WGS sequence"/>
</dbReference>
<evidence type="ECO:0000313" key="3">
    <source>
        <dbReference type="Proteomes" id="UP000823941"/>
    </source>
</evidence>
<comment type="caution">
    <text evidence="2">The sequence shown here is derived from an EMBL/GenBank/DDBJ whole genome shotgun (WGS) entry which is preliminary data.</text>
</comment>
<gene>
    <name evidence="2" type="ORF">JYU34_022955</name>
</gene>
<evidence type="ECO:0000313" key="2">
    <source>
        <dbReference type="EMBL" id="KAG7294697.1"/>
    </source>
</evidence>
<sequence length="64" mass="6921">MDPTVEDLLKFIDKQALALENVGPACGQSQSPRHTSQQQHKEQRPASTGKPVAYTAAQEASCLL</sequence>
<feature type="compositionally biased region" description="Polar residues" evidence="1">
    <location>
        <begin position="27"/>
        <end position="38"/>
    </location>
</feature>
<feature type="non-terminal residue" evidence="2">
    <location>
        <position position="64"/>
    </location>
</feature>
<dbReference type="EMBL" id="JAHIBW010000321">
    <property type="protein sequence ID" value="KAG7294697.1"/>
    <property type="molecule type" value="Genomic_DNA"/>
</dbReference>
<evidence type="ECO:0000256" key="1">
    <source>
        <dbReference type="SAM" id="MobiDB-lite"/>
    </source>
</evidence>
<accession>A0ABQ7PNW0</accession>
<proteinExistence type="predicted"/>
<keyword evidence="3" id="KW-1185">Reference proteome</keyword>
<reference evidence="2 3" key="1">
    <citation type="submission" date="2021-06" db="EMBL/GenBank/DDBJ databases">
        <title>A haploid diamondback moth (Plutella xylostella L.) genome assembly resolves 31 chromosomes and identifies a diamide resistance mutation.</title>
        <authorList>
            <person name="Ward C.M."/>
            <person name="Perry K.D."/>
            <person name="Baker G."/>
            <person name="Powis K."/>
            <person name="Heckel D.G."/>
            <person name="Baxter S.W."/>
        </authorList>
    </citation>
    <scope>NUCLEOTIDE SEQUENCE [LARGE SCALE GENOMIC DNA]</scope>
    <source>
        <strain evidence="2 3">LV</strain>
        <tissue evidence="2">Single pupa</tissue>
    </source>
</reference>
<name>A0ABQ7PNW0_PLUXY</name>
<feature type="region of interest" description="Disordered" evidence="1">
    <location>
        <begin position="23"/>
        <end position="53"/>
    </location>
</feature>
<organism evidence="2 3">
    <name type="scientific">Plutella xylostella</name>
    <name type="common">Diamondback moth</name>
    <name type="synonym">Plutella maculipennis</name>
    <dbReference type="NCBI Taxonomy" id="51655"/>
    <lineage>
        <taxon>Eukaryota</taxon>
        <taxon>Metazoa</taxon>
        <taxon>Ecdysozoa</taxon>
        <taxon>Arthropoda</taxon>
        <taxon>Hexapoda</taxon>
        <taxon>Insecta</taxon>
        <taxon>Pterygota</taxon>
        <taxon>Neoptera</taxon>
        <taxon>Endopterygota</taxon>
        <taxon>Lepidoptera</taxon>
        <taxon>Glossata</taxon>
        <taxon>Ditrysia</taxon>
        <taxon>Yponomeutoidea</taxon>
        <taxon>Plutellidae</taxon>
        <taxon>Plutella</taxon>
    </lineage>
</organism>
<protein>
    <submittedName>
        <fullName evidence="2">Uncharacterized protein</fullName>
    </submittedName>
</protein>